<evidence type="ECO:0000256" key="1">
    <source>
        <dbReference type="SAM" id="Coils"/>
    </source>
</evidence>
<gene>
    <name evidence="3" type="ORF">ACFOEO_06125</name>
</gene>
<keyword evidence="4" id="KW-1185">Reference proteome</keyword>
<keyword evidence="2" id="KW-1133">Transmembrane helix</keyword>
<keyword evidence="2" id="KW-0812">Transmembrane</keyword>
<keyword evidence="1" id="KW-0175">Coiled coil</keyword>
<evidence type="ECO:0008006" key="5">
    <source>
        <dbReference type="Google" id="ProtNLM"/>
    </source>
</evidence>
<dbReference type="RefSeq" id="WP_380653164.1">
    <property type="nucleotide sequence ID" value="NZ_JBHRVQ010000001.1"/>
</dbReference>
<feature type="coiled-coil region" evidence="1">
    <location>
        <begin position="43"/>
        <end position="91"/>
    </location>
</feature>
<feature type="transmembrane region" description="Helical" evidence="2">
    <location>
        <begin position="6"/>
        <end position="26"/>
    </location>
</feature>
<protein>
    <recommendedName>
        <fullName evidence="5">Holin</fullName>
    </recommendedName>
</protein>
<organism evidence="3 4">
    <name type="scientific">Salinicoccus sesuvii</name>
    <dbReference type="NCBI Taxonomy" id="868281"/>
    <lineage>
        <taxon>Bacteria</taxon>
        <taxon>Bacillati</taxon>
        <taxon>Bacillota</taxon>
        <taxon>Bacilli</taxon>
        <taxon>Bacillales</taxon>
        <taxon>Staphylococcaceae</taxon>
        <taxon>Salinicoccus</taxon>
    </lineage>
</organism>
<keyword evidence="2" id="KW-0472">Membrane</keyword>
<dbReference type="Proteomes" id="UP001595637">
    <property type="component" value="Unassembled WGS sequence"/>
</dbReference>
<reference evidence="4" key="1">
    <citation type="journal article" date="2019" name="Int. J. Syst. Evol. Microbiol.">
        <title>The Global Catalogue of Microorganisms (GCM) 10K type strain sequencing project: providing services to taxonomists for standard genome sequencing and annotation.</title>
        <authorList>
            <consortium name="The Broad Institute Genomics Platform"/>
            <consortium name="The Broad Institute Genome Sequencing Center for Infectious Disease"/>
            <person name="Wu L."/>
            <person name="Ma J."/>
        </authorList>
    </citation>
    <scope>NUCLEOTIDE SEQUENCE [LARGE SCALE GENOMIC DNA]</scope>
    <source>
        <strain evidence="4">CCM 7756</strain>
    </source>
</reference>
<comment type="caution">
    <text evidence="3">The sequence shown here is derived from an EMBL/GenBank/DDBJ whole genome shotgun (WGS) entry which is preliminary data.</text>
</comment>
<evidence type="ECO:0000313" key="3">
    <source>
        <dbReference type="EMBL" id="MFC3388142.1"/>
    </source>
</evidence>
<accession>A0ABV7N3F4</accession>
<sequence>MDESNLVLILTGLIAAAGGWVSNVITNRPKNEENTMGKINVIFQQYEKLNEECEKRNVKLCKENRILRQQKSEVKQENAELKQQLDEALKGGED</sequence>
<proteinExistence type="predicted"/>
<dbReference type="EMBL" id="JBHRVQ010000001">
    <property type="protein sequence ID" value="MFC3388142.1"/>
    <property type="molecule type" value="Genomic_DNA"/>
</dbReference>
<name>A0ABV7N3F4_9STAP</name>
<evidence type="ECO:0000313" key="4">
    <source>
        <dbReference type="Proteomes" id="UP001595637"/>
    </source>
</evidence>
<evidence type="ECO:0000256" key="2">
    <source>
        <dbReference type="SAM" id="Phobius"/>
    </source>
</evidence>